<evidence type="ECO:0008006" key="6">
    <source>
        <dbReference type="Google" id="ProtNLM"/>
    </source>
</evidence>
<protein>
    <recommendedName>
        <fullName evidence="6">SGS domain-containing protein</fullName>
    </recommendedName>
</protein>
<dbReference type="Proteomes" id="UP000279259">
    <property type="component" value="Unassembled WGS sequence"/>
</dbReference>
<dbReference type="EMBL" id="RSCD01000007">
    <property type="protein sequence ID" value="RSH92036.1"/>
    <property type="molecule type" value="Genomic_DNA"/>
</dbReference>
<dbReference type="Pfam" id="PF05002">
    <property type="entry name" value="SGS"/>
    <property type="match status" value="1"/>
</dbReference>
<proteinExistence type="predicted"/>
<dbReference type="SUPFAM" id="SSF49764">
    <property type="entry name" value="HSP20-like chaperones"/>
    <property type="match status" value="1"/>
</dbReference>
<dbReference type="PROSITE" id="PS51203">
    <property type="entry name" value="CS"/>
    <property type="match status" value="1"/>
</dbReference>
<feature type="compositionally biased region" description="Polar residues" evidence="1">
    <location>
        <begin position="216"/>
        <end position="226"/>
    </location>
</feature>
<comment type="caution">
    <text evidence="4">The sequence shown here is derived from an EMBL/GenBank/DDBJ whole genome shotgun (WGS) entry which is preliminary data.</text>
</comment>
<dbReference type="AlphaFoldDB" id="A0A427YLT4"/>
<reference evidence="4 5" key="1">
    <citation type="submission" date="2018-11" db="EMBL/GenBank/DDBJ databases">
        <title>Genome sequence of Saitozyma podzolica DSM 27192.</title>
        <authorList>
            <person name="Aliyu H."/>
            <person name="Gorte O."/>
            <person name="Ochsenreither K."/>
        </authorList>
    </citation>
    <scope>NUCLEOTIDE SEQUENCE [LARGE SCALE GENOMIC DNA]</scope>
    <source>
        <strain evidence="4 5">DSM 27192</strain>
    </source>
</reference>
<feature type="region of interest" description="Disordered" evidence="1">
    <location>
        <begin position="102"/>
        <end position="164"/>
    </location>
</feature>
<dbReference type="PROSITE" id="PS51048">
    <property type="entry name" value="SGS"/>
    <property type="match status" value="1"/>
</dbReference>
<dbReference type="GO" id="GO:0051087">
    <property type="term" value="F:protein-folding chaperone binding"/>
    <property type="evidence" value="ECO:0007669"/>
    <property type="project" value="InterPro"/>
</dbReference>
<feature type="region of interest" description="Disordered" evidence="1">
    <location>
        <begin position="216"/>
        <end position="246"/>
    </location>
</feature>
<dbReference type="InterPro" id="IPR007052">
    <property type="entry name" value="CS_dom"/>
</dbReference>
<dbReference type="InterPro" id="IPR044563">
    <property type="entry name" value="Sgt1-like"/>
</dbReference>
<feature type="domain" description="CS" evidence="3">
    <location>
        <begin position="6"/>
        <end position="103"/>
    </location>
</feature>
<sequence length="246" mass="26317">MDVTDIPLPRYDFYQTPSHLILAVYVKGYGVPGLMEHVGVTFQPDSVVVLLPPLKQGEDTKKQVTLGPLWGIIKPEESTVRVLSSKIELKLAKNSPDNWTSLLGAPGGASSLARPGPSSQPAASSSSQPSEAGLSAPPALQGVGLASNVPRTGGPEKVNAQRRNWDKVIEDELEENDDSKDPNAGGDAALQKMFSSIYANADPDTRRAMIKSFTESGGTALSTDWSNVGKEKTPVRPPEGMYEMKM</sequence>
<dbReference type="Pfam" id="PF04969">
    <property type="entry name" value="CS"/>
    <property type="match status" value="1"/>
</dbReference>
<dbReference type="Gene3D" id="2.60.40.790">
    <property type="match status" value="1"/>
</dbReference>
<evidence type="ECO:0000259" key="3">
    <source>
        <dbReference type="PROSITE" id="PS51203"/>
    </source>
</evidence>
<organism evidence="4 5">
    <name type="scientific">Saitozyma podzolica</name>
    <dbReference type="NCBI Taxonomy" id="1890683"/>
    <lineage>
        <taxon>Eukaryota</taxon>
        <taxon>Fungi</taxon>
        <taxon>Dikarya</taxon>
        <taxon>Basidiomycota</taxon>
        <taxon>Agaricomycotina</taxon>
        <taxon>Tremellomycetes</taxon>
        <taxon>Tremellales</taxon>
        <taxon>Trimorphomycetaceae</taxon>
        <taxon>Saitozyma</taxon>
    </lineage>
</organism>
<evidence type="ECO:0000313" key="4">
    <source>
        <dbReference type="EMBL" id="RSH92036.1"/>
    </source>
</evidence>
<dbReference type="InterPro" id="IPR008978">
    <property type="entry name" value="HSP20-like_chaperone"/>
</dbReference>
<dbReference type="STRING" id="1890683.A0A427YLT4"/>
<feature type="compositionally biased region" description="Low complexity" evidence="1">
    <location>
        <begin position="115"/>
        <end position="136"/>
    </location>
</feature>
<evidence type="ECO:0000259" key="2">
    <source>
        <dbReference type="PROSITE" id="PS51048"/>
    </source>
</evidence>
<dbReference type="CDD" id="cd06466">
    <property type="entry name" value="p23_CS_SGT1_like"/>
    <property type="match status" value="1"/>
</dbReference>
<accession>A0A427YLT4</accession>
<dbReference type="OrthoDB" id="1898560at2759"/>
<gene>
    <name evidence="4" type="ORF">EHS25_009407</name>
</gene>
<keyword evidence="5" id="KW-1185">Reference proteome</keyword>
<evidence type="ECO:0000256" key="1">
    <source>
        <dbReference type="SAM" id="MobiDB-lite"/>
    </source>
</evidence>
<evidence type="ECO:0000313" key="5">
    <source>
        <dbReference type="Proteomes" id="UP000279259"/>
    </source>
</evidence>
<feature type="domain" description="SGS" evidence="2">
    <location>
        <begin position="153"/>
        <end position="246"/>
    </location>
</feature>
<dbReference type="PANTHER" id="PTHR45862">
    <property type="entry name" value="PROTEIN SGT1 HOMOLOG"/>
    <property type="match status" value="1"/>
</dbReference>
<name>A0A427YLT4_9TREE</name>
<dbReference type="InterPro" id="IPR007699">
    <property type="entry name" value="SGS_dom"/>
</dbReference>